<sequence>MLFNASLSAQSRLRYLLFAAVAVVGTLAIWAARTSDGKQLTQTVAAWPAAVAAHFSDNVGGGESNATVSLDPPHFILIGDSTTRGQSEDGGGWGNAFLWLLSRGATGVNHGVNGALSTGYYRSPTWNDAMQEVRQAAVSRAVYVTIQFGHNDQAPNSNVTLDLYQEALSGMAQDVLANGGTPILVTPLARRDFDADGVKVVDNLKDQRERTLLAYQDVLQAQQPGEKPARIVHLNEASLAYIGAIGPKAAYRYNKYHPLFPDTTHLNELGAIVFGRIIADLMLGHPPLLVQSGDKDSWAPGMGNDDDGLSNFFAPDPHLSARIWHGDAI</sequence>
<dbReference type="SUPFAM" id="SSF52266">
    <property type="entry name" value="SGNH hydrolase"/>
    <property type="match status" value="1"/>
</dbReference>
<accession>A0ABP0D5Q2</accession>
<evidence type="ECO:0000259" key="1">
    <source>
        <dbReference type="Pfam" id="PF13472"/>
    </source>
</evidence>
<name>A0ABP0D5Q2_9PEZI</name>
<dbReference type="PANTHER" id="PTHR43695">
    <property type="entry name" value="PUTATIVE (AFU_ORTHOLOGUE AFUA_2G17250)-RELATED"/>
    <property type="match status" value="1"/>
</dbReference>
<keyword evidence="3" id="KW-1185">Reference proteome</keyword>
<proteinExistence type="predicted"/>
<dbReference type="PANTHER" id="PTHR43695:SF2">
    <property type="entry name" value="PUTATIVE (AFU_ORTHOLOGUE AFUA_2G17250)-RELATED"/>
    <property type="match status" value="1"/>
</dbReference>
<organism evidence="2 3">
    <name type="scientific">Sporothrix epigloea</name>
    <dbReference type="NCBI Taxonomy" id="1892477"/>
    <lineage>
        <taxon>Eukaryota</taxon>
        <taxon>Fungi</taxon>
        <taxon>Dikarya</taxon>
        <taxon>Ascomycota</taxon>
        <taxon>Pezizomycotina</taxon>
        <taxon>Sordariomycetes</taxon>
        <taxon>Sordariomycetidae</taxon>
        <taxon>Ophiostomatales</taxon>
        <taxon>Ophiostomataceae</taxon>
        <taxon>Sporothrix</taxon>
    </lineage>
</organism>
<evidence type="ECO:0000313" key="2">
    <source>
        <dbReference type="EMBL" id="CAK7263539.1"/>
    </source>
</evidence>
<dbReference type="Gene3D" id="3.40.50.1110">
    <property type="entry name" value="SGNH hydrolase"/>
    <property type="match status" value="1"/>
</dbReference>
<reference evidence="2 3" key="1">
    <citation type="submission" date="2024-01" db="EMBL/GenBank/DDBJ databases">
        <authorList>
            <person name="Allen C."/>
            <person name="Tagirdzhanova G."/>
        </authorList>
    </citation>
    <scope>NUCLEOTIDE SEQUENCE [LARGE SCALE GENOMIC DNA]</scope>
    <source>
        <strain evidence="2 3">CBS 119000</strain>
    </source>
</reference>
<dbReference type="Proteomes" id="UP001642502">
    <property type="component" value="Unassembled WGS sequence"/>
</dbReference>
<evidence type="ECO:0000313" key="3">
    <source>
        <dbReference type="Proteomes" id="UP001642502"/>
    </source>
</evidence>
<dbReference type="InterPro" id="IPR036514">
    <property type="entry name" value="SGNH_hydro_sf"/>
</dbReference>
<feature type="domain" description="SGNH hydrolase-type esterase" evidence="1">
    <location>
        <begin position="77"/>
        <end position="218"/>
    </location>
</feature>
<dbReference type="InterPro" id="IPR037459">
    <property type="entry name" value="RhgT-like"/>
</dbReference>
<dbReference type="InterPro" id="IPR013830">
    <property type="entry name" value="SGNH_hydro"/>
</dbReference>
<dbReference type="Pfam" id="PF13472">
    <property type="entry name" value="Lipase_GDSL_2"/>
    <property type="match status" value="1"/>
</dbReference>
<dbReference type="EMBL" id="CAWUON010000003">
    <property type="protein sequence ID" value="CAK7263539.1"/>
    <property type="molecule type" value="Genomic_DNA"/>
</dbReference>
<gene>
    <name evidence="2" type="ORF">SEPCBS119000_000542</name>
</gene>
<comment type="caution">
    <text evidence="2">The sequence shown here is derived from an EMBL/GenBank/DDBJ whole genome shotgun (WGS) entry which is preliminary data.</text>
</comment>
<protein>
    <recommendedName>
        <fullName evidence="1">SGNH hydrolase-type esterase domain-containing protein</fullName>
    </recommendedName>
</protein>